<dbReference type="EMBL" id="CP121194">
    <property type="protein sequence ID" value="XBH11677.1"/>
    <property type="molecule type" value="Genomic_DNA"/>
</dbReference>
<dbReference type="KEGG" id="epl:P4G45_08115"/>
<dbReference type="Pfam" id="PF10604">
    <property type="entry name" value="Polyketide_cyc2"/>
    <property type="match status" value="1"/>
</dbReference>
<dbReference type="InterPro" id="IPR019587">
    <property type="entry name" value="Polyketide_cyclase/dehydratase"/>
</dbReference>
<evidence type="ECO:0000313" key="1">
    <source>
        <dbReference type="EMBL" id="XBH11677.1"/>
    </source>
</evidence>
<accession>A0AAU7DD21</accession>
<protein>
    <submittedName>
        <fullName evidence="2">SRPBCC family protein</fullName>
    </submittedName>
</protein>
<accession>A0AAU7D149</accession>
<dbReference type="InterPro" id="IPR023393">
    <property type="entry name" value="START-like_dom_sf"/>
</dbReference>
<sequence>MTLATEAGTEKHFVNPALLTIIFDIEASSDRVFTVLCNVERWPEWTSTMSSVRRIDDGPLSVGSRAQVRQPGLRPAIWQVTEMEPGRSFSWATRSPGVHVTGRHLIEKRGASSRVTLSIEFAGLLGPVVSRLFRKMNERYLTTEAESLKTRSES</sequence>
<dbReference type="RefSeq" id="WP_348269167.1">
    <property type="nucleotide sequence ID" value="NZ_CP121194.1"/>
</dbReference>
<dbReference type="SUPFAM" id="SSF55961">
    <property type="entry name" value="Bet v1-like"/>
    <property type="match status" value="1"/>
</dbReference>
<reference evidence="2" key="1">
    <citation type="submission" date="2023-03" db="EMBL/GenBank/DDBJ databases">
        <title>Edaphobacter sp.</title>
        <authorList>
            <person name="Huber K.J."/>
            <person name="Papendorf J."/>
            <person name="Pilke C."/>
            <person name="Bunk B."/>
            <person name="Sproeer C."/>
            <person name="Pester M."/>
        </authorList>
    </citation>
    <scope>NUCLEOTIDE SEQUENCE</scope>
    <source>
        <strain evidence="1">DSM 109919</strain>
        <strain evidence="2">DSM 109920</strain>
    </source>
</reference>
<name>A0AAU7DD21_9BACT</name>
<evidence type="ECO:0000313" key="2">
    <source>
        <dbReference type="EMBL" id="XBH15207.1"/>
    </source>
</evidence>
<proteinExistence type="predicted"/>
<dbReference type="Gene3D" id="3.30.530.20">
    <property type="match status" value="1"/>
</dbReference>
<dbReference type="AlphaFoldDB" id="A0AAU7DD21"/>
<organism evidence="2">
    <name type="scientific">Edaphobacter paludis</name>
    <dbReference type="NCBI Taxonomy" id="3035702"/>
    <lineage>
        <taxon>Bacteria</taxon>
        <taxon>Pseudomonadati</taxon>
        <taxon>Acidobacteriota</taxon>
        <taxon>Terriglobia</taxon>
        <taxon>Terriglobales</taxon>
        <taxon>Acidobacteriaceae</taxon>
        <taxon>Edaphobacter</taxon>
    </lineage>
</organism>
<dbReference type="EMBL" id="CP121195">
    <property type="protein sequence ID" value="XBH15207.1"/>
    <property type="molecule type" value="Genomic_DNA"/>
</dbReference>
<gene>
    <name evidence="1" type="ORF">P4G45_08115</name>
    <name evidence="2" type="ORF">P8936_08585</name>
</gene>